<gene>
    <name evidence="3" type="ORF">H4Bulk46231_000003</name>
</gene>
<keyword evidence="2" id="KW-0812">Transmembrane</keyword>
<evidence type="ECO:0008006" key="4">
    <source>
        <dbReference type="Google" id="ProtNLM"/>
    </source>
</evidence>
<evidence type="ECO:0000313" key="3">
    <source>
        <dbReference type="EMBL" id="QDH90452.1"/>
    </source>
</evidence>
<sequence>MPRPSRSSSRSDRRAALGGRRKTDQDPRTTLGRKTVTVIVFLVNFVYLVVDALFNVNCQSMLGHL</sequence>
<keyword evidence="2" id="KW-1133">Transmembrane helix</keyword>
<feature type="transmembrane region" description="Helical" evidence="2">
    <location>
        <begin position="36"/>
        <end position="56"/>
    </location>
</feature>
<evidence type="ECO:0000256" key="1">
    <source>
        <dbReference type="SAM" id="MobiDB-lite"/>
    </source>
</evidence>
<protein>
    <recommendedName>
        <fullName evidence="4">Transmembrane protein</fullName>
    </recommendedName>
</protein>
<feature type="region of interest" description="Disordered" evidence="1">
    <location>
        <begin position="1"/>
        <end position="29"/>
    </location>
</feature>
<proteinExistence type="predicted"/>
<accession>A0A514DA09</accession>
<keyword evidence="2" id="KW-0472">Membrane</keyword>
<feature type="compositionally biased region" description="Basic and acidic residues" evidence="1">
    <location>
        <begin position="9"/>
        <end position="27"/>
    </location>
</feature>
<organism evidence="3">
    <name type="scientific">Leviviridae sp</name>
    <dbReference type="NCBI Taxonomy" id="2027243"/>
    <lineage>
        <taxon>Viruses</taxon>
        <taxon>Riboviria</taxon>
        <taxon>Orthornavirae</taxon>
        <taxon>Lenarviricota</taxon>
        <taxon>Leviviricetes</taxon>
        <taxon>Norzivirales</taxon>
        <taxon>Fiersviridae</taxon>
    </lineage>
</organism>
<evidence type="ECO:0000256" key="2">
    <source>
        <dbReference type="SAM" id="Phobius"/>
    </source>
</evidence>
<reference evidence="3" key="1">
    <citation type="submission" date="2019-05" db="EMBL/GenBank/DDBJ databases">
        <title>Metatranscriptomic reconstruction reveals RNA viruses with the potential to shape carbon cycling in soil.</title>
        <authorList>
            <person name="Starr E.P."/>
            <person name="Nuccio E."/>
            <person name="Pett-Ridge J."/>
            <person name="Banfield J.F."/>
            <person name="Firestone M.K."/>
        </authorList>
    </citation>
    <scope>NUCLEOTIDE SEQUENCE</scope>
    <source>
        <strain evidence="3">H4_Bulk_46_scaffold_231</strain>
    </source>
</reference>
<name>A0A514DA09_9VIRU</name>
<dbReference type="EMBL" id="MN035541">
    <property type="protein sequence ID" value="QDH90452.1"/>
    <property type="molecule type" value="Genomic_RNA"/>
</dbReference>